<comment type="pathway">
    <text evidence="5">Protein degradation; proteasomal ubiquitin-dependent pathway.</text>
</comment>
<dbReference type="AlphaFoldDB" id="A0A6E8VB08"/>
<dbReference type="InterPro" id="IPR029071">
    <property type="entry name" value="Ubiquitin-like_domsf"/>
</dbReference>
<dbReference type="Pfam" id="PF11543">
    <property type="entry name" value="UN_NPL4"/>
    <property type="match status" value="1"/>
</dbReference>
<dbReference type="SUPFAM" id="SSF54236">
    <property type="entry name" value="Ubiquitin-like"/>
    <property type="match status" value="1"/>
</dbReference>
<dbReference type="InterPro" id="IPR001876">
    <property type="entry name" value="Znf_RanBP2"/>
</dbReference>
<proteinExistence type="inferred from homology"/>
<comment type="similarity">
    <text evidence="1">Belongs to the NPL4 family.</text>
</comment>
<keyword evidence="2" id="KW-0479">Metal-binding</keyword>
<dbReference type="SMART" id="SM00547">
    <property type="entry name" value="ZnF_RBZ"/>
    <property type="match status" value="1"/>
</dbReference>
<dbReference type="Pfam" id="PF05020">
    <property type="entry name" value="zf-NPL4"/>
    <property type="match status" value="1"/>
</dbReference>
<evidence type="ECO:0000256" key="5">
    <source>
        <dbReference type="ARBA" id="ARBA00060618"/>
    </source>
</evidence>
<dbReference type="PANTHER" id="PTHR12710">
    <property type="entry name" value="NUCLEAR PROTEIN LOCALIZATION 4"/>
    <property type="match status" value="1"/>
</dbReference>
<dbReference type="VEuPathDB" id="VectorBase:ACON2_042490"/>
<name>A0A6E8VB08_ANOCL</name>
<dbReference type="FunFam" id="3.40.140.10:FF:000012">
    <property type="entry name" value="nuclear protein localization protein 4 homolog"/>
    <property type="match status" value="1"/>
</dbReference>
<dbReference type="InterPro" id="IPR007716">
    <property type="entry name" value="NPL4_Zn-bd_put"/>
</dbReference>
<evidence type="ECO:0000256" key="7">
    <source>
        <dbReference type="SAM" id="MobiDB-lite"/>
    </source>
</evidence>
<dbReference type="VEuPathDB" id="VectorBase:ACON001986"/>
<dbReference type="PIRSF" id="PIRSF010052">
    <property type="entry name" value="Polyub_prc_Npl4"/>
    <property type="match status" value="1"/>
</dbReference>
<dbReference type="InterPro" id="IPR007717">
    <property type="entry name" value="NPL4_C"/>
</dbReference>
<dbReference type="VEuPathDB" id="VectorBase:ACMO_001388"/>
<feature type="region of interest" description="Disordered" evidence="7">
    <location>
        <begin position="103"/>
        <end position="126"/>
    </location>
</feature>
<dbReference type="Gene3D" id="2.30.30.380">
    <property type="entry name" value="Zn-finger domain of Sec23/24"/>
    <property type="match status" value="1"/>
</dbReference>
<dbReference type="InterPro" id="IPR036443">
    <property type="entry name" value="Znf_RanBP2_sf"/>
</dbReference>
<dbReference type="Proteomes" id="UP001105220">
    <property type="component" value="Unplaced"/>
</dbReference>
<evidence type="ECO:0000256" key="6">
    <source>
        <dbReference type="ARBA" id="ARBA00074519"/>
    </source>
</evidence>
<reference evidence="9" key="2">
    <citation type="submission" date="2020-05" db="UniProtKB">
        <authorList>
            <consortium name="EnsemblMetazoa"/>
        </authorList>
    </citation>
    <scope>IDENTIFICATION</scope>
    <source>
        <strain evidence="9">Ngousso</strain>
    </source>
</reference>
<dbReference type="SUPFAM" id="SSF90209">
    <property type="entry name" value="Ran binding protein zinc finger-like"/>
    <property type="match status" value="1"/>
</dbReference>
<dbReference type="PROSITE" id="PS01358">
    <property type="entry name" value="ZF_RANBP2_1"/>
    <property type="match status" value="1"/>
</dbReference>
<keyword evidence="3" id="KW-0863">Zinc-finger</keyword>
<dbReference type="Pfam" id="PF05021">
    <property type="entry name" value="NPL4"/>
    <property type="match status" value="1"/>
</dbReference>
<evidence type="ECO:0000313" key="10">
    <source>
        <dbReference type="Proteomes" id="UP001105220"/>
    </source>
</evidence>
<accession>A0A6E8VB08</accession>
<reference key="1">
    <citation type="journal article" date="2019" name="Genes (Basel)">
        <title>A High-Quality De novo Genome Assembly from a Single Mosquito Using PacBio Sequencing.</title>
        <authorList>
            <person name="Kingan S.B."/>
            <person name="Heaton H."/>
            <person name="Cudini J."/>
            <person name="Lambert C.C."/>
            <person name="Baybayan P."/>
            <person name="Galvin B.D."/>
            <person name="Durbin R."/>
            <person name="Korlach J."/>
            <person name="Lawniczak M.K.N."/>
        </authorList>
    </citation>
    <scope>NUCLEOTIDE SEQUENCE [LARGE SCALE GENOMIC DNA]</scope>
    <source>
        <strain>Mali-NIH</strain>
    </source>
</reference>
<dbReference type="InterPro" id="IPR037518">
    <property type="entry name" value="MPN"/>
</dbReference>
<organism evidence="9 10">
    <name type="scientific">Anopheles coluzzii</name>
    <name type="common">African malaria mosquito</name>
    <dbReference type="NCBI Taxonomy" id="1518534"/>
    <lineage>
        <taxon>Eukaryota</taxon>
        <taxon>Metazoa</taxon>
        <taxon>Ecdysozoa</taxon>
        <taxon>Arthropoda</taxon>
        <taxon>Hexapoda</taxon>
        <taxon>Insecta</taxon>
        <taxon>Pterygota</taxon>
        <taxon>Neoptera</taxon>
        <taxon>Endopterygota</taxon>
        <taxon>Diptera</taxon>
        <taxon>Nematocera</taxon>
        <taxon>Culicoidea</taxon>
        <taxon>Culicidae</taxon>
        <taxon>Anophelinae</taxon>
        <taxon>Anopheles</taxon>
    </lineage>
</organism>
<evidence type="ECO:0000256" key="1">
    <source>
        <dbReference type="ARBA" id="ARBA00011025"/>
    </source>
</evidence>
<dbReference type="InterPro" id="IPR024682">
    <property type="entry name" value="Npl4_Ub-like_dom"/>
</dbReference>
<dbReference type="Gene3D" id="3.40.140.10">
    <property type="entry name" value="Cytidine Deaminase, domain 2"/>
    <property type="match status" value="1"/>
</dbReference>
<keyword evidence="4" id="KW-0862">Zinc</keyword>
<dbReference type="GO" id="GO:0043130">
    <property type="term" value="F:ubiquitin binding"/>
    <property type="evidence" value="ECO:0007669"/>
    <property type="project" value="TreeGrafter"/>
</dbReference>
<dbReference type="GO" id="GO:0005634">
    <property type="term" value="C:nucleus"/>
    <property type="evidence" value="ECO:0007669"/>
    <property type="project" value="TreeGrafter"/>
</dbReference>
<keyword evidence="10" id="KW-1185">Reference proteome</keyword>
<dbReference type="EnsemblMetazoa" id="ACON001986-RA">
    <property type="protein sequence ID" value="ACON001986-PA"/>
    <property type="gene ID" value="ACON001986"/>
</dbReference>
<evidence type="ECO:0000313" key="9">
    <source>
        <dbReference type="EnsemblMetazoa" id="ACON001986-PA"/>
    </source>
</evidence>
<protein>
    <recommendedName>
        <fullName evidence="6">Nuclear protein localization protein 4 homolog</fullName>
    </recommendedName>
</protein>
<dbReference type="PANTHER" id="PTHR12710:SF0">
    <property type="entry name" value="NUCLEAR PROTEIN LOCALIZATION PROTEIN 4 HOMOLOG"/>
    <property type="match status" value="1"/>
</dbReference>
<evidence type="ECO:0000256" key="4">
    <source>
        <dbReference type="ARBA" id="ARBA00022833"/>
    </source>
</evidence>
<dbReference type="GO" id="GO:0008270">
    <property type="term" value="F:zinc ion binding"/>
    <property type="evidence" value="ECO:0007669"/>
    <property type="project" value="UniProtKB-KW"/>
</dbReference>
<dbReference type="GO" id="GO:0006511">
    <property type="term" value="P:ubiquitin-dependent protein catabolic process"/>
    <property type="evidence" value="ECO:0007669"/>
    <property type="project" value="InterPro"/>
</dbReference>
<dbReference type="GO" id="GO:0031625">
    <property type="term" value="F:ubiquitin protein ligase binding"/>
    <property type="evidence" value="ECO:0007669"/>
    <property type="project" value="TreeGrafter"/>
</dbReference>
<dbReference type="PROSITE" id="PS50249">
    <property type="entry name" value="MPN"/>
    <property type="match status" value="1"/>
</dbReference>
<dbReference type="InterPro" id="IPR016563">
    <property type="entry name" value="Npl4"/>
</dbReference>
<dbReference type="Gene3D" id="3.10.20.90">
    <property type="entry name" value="Phosphatidylinositol 3-kinase Catalytic Subunit, Chain A, domain 1"/>
    <property type="match status" value="1"/>
</dbReference>
<evidence type="ECO:0000256" key="2">
    <source>
        <dbReference type="ARBA" id="ARBA00022723"/>
    </source>
</evidence>
<sequence length="651" mass="73567">MSKTSKFVLRIQSADGTKRIETEPSSTTKTLYELVREVCGFNHYEFALFRERNFTKEVVSSGSQEVKDVGLKHGDILYLRLVEGPSTSKAAERSASVNSLASSHSSTFSNASFSREATPSTSSKPSTSAAAAAAAAAATESSTIPQEDAVDLELYKQDGRIKRDRDEKLCRHNSNGRCVHCSALEPWDENYLKEQKIKHFSFHSYLKKLTSGAARGKFVALEDLNCKIKSGCRDHPPWPKGICSKCQPSAITLNRQPYRHVDNVMFENTGIVERFLNYWRTTGHQRIGFLFGKYEIHPDVPLGIRARVAAIYEPPQESNRDSIRLLDDPHDADVDELARQLGLQRVGWIFTDLLSENLASGTVKHVRNIKTHFLTAQECILAGHLQNKYPNRCKDSSNGYFGSKFVTVCVTGDEKKQVHMEGYAVSAQCMALVRDNCLIPTKDAPELGYIRESSDKQYVPDVYYKEKDVYGNEVQRLGRPLPVEYLLVDVPASTPLVPLYTFLERKDAKQYFPVENRMIDGHIQDFAALANYLAKSRSLPFLDAVSDFHLLFYLYRMEDMLPMKSQLGPLLEAVRDKDKAKANEWKTREVWKTLEELIEASSNHDDSSMSNDVEFVPSGDAEQNWICTFCTFINSRELPACEICNLPRSRQ</sequence>
<feature type="domain" description="MPN" evidence="8">
    <location>
        <begin position="264"/>
        <end position="401"/>
    </location>
</feature>
<dbReference type="CDD" id="cd08061">
    <property type="entry name" value="MPN_NPL4"/>
    <property type="match status" value="1"/>
</dbReference>
<evidence type="ECO:0000256" key="3">
    <source>
        <dbReference type="ARBA" id="ARBA00022771"/>
    </source>
</evidence>
<evidence type="ECO:0000259" key="8">
    <source>
        <dbReference type="PROSITE" id="PS50249"/>
    </source>
</evidence>